<keyword evidence="2 5" id="KW-0328">Glycosyltransferase</keyword>
<dbReference type="GO" id="GO:0000136">
    <property type="term" value="C:mannan polymerase complex"/>
    <property type="evidence" value="ECO:0007669"/>
    <property type="project" value="TreeGrafter"/>
</dbReference>
<gene>
    <name evidence="5" type="ORF">SCODWIG_01896</name>
</gene>
<sequence length="459" mass="52585">MELKSAQKNKSFRKKLLNIFKLSFLNGLGGNKNRKSKILATILFATVVLFLIILITGSSIFGISLGTGIIPFSSSLTTNADINNIPSGKRYPPVHGLNLYETKVTNSLIFPQIEHLSNLKKMGYKTLFIRRTDINGKSDYYVKNNEIPMTDKEKKQLAAEADKTAFIKKTFLDLGKVVYRRKRKSNSPSVVIVTLLDYEKYNLESIVQIVQNRVDYAQKHNYGTYIRWAQEFIPYLEAQSLDTSYEFIKPLIMRAAMHTFPNTNNFWFIDEDGLIMNLGLSLQQHLLNPKILDLATLKKVPLARGSLIKTYNSPSISIDGKYKDVDTADLIFPQQQQQQGELETFSFVLSNNLYTHAFLDYLNDPLVRNYDWGHNNPLGKAITHCLQWHPSLLKRFRMVVPKTIASSYDPVNSKFPVAENQKGKEPFYVDNDMVVLLKDCTKRHSCAEDLTQFYEEVKH</sequence>
<dbReference type="PANTHER" id="PTHR31306:SF10">
    <property type="entry name" value="ALPHA-1,6-MANNOSYLTRANSFERASE MNN11-RELATED"/>
    <property type="match status" value="1"/>
</dbReference>
<organism evidence="5 6">
    <name type="scientific">Saccharomycodes ludwigii</name>
    <dbReference type="NCBI Taxonomy" id="36035"/>
    <lineage>
        <taxon>Eukaryota</taxon>
        <taxon>Fungi</taxon>
        <taxon>Dikarya</taxon>
        <taxon>Ascomycota</taxon>
        <taxon>Saccharomycotina</taxon>
        <taxon>Saccharomycetes</taxon>
        <taxon>Saccharomycodales</taxon>
        <taxon>Saccharomycodaceae</taxon>
        <taxon>Saccharomycodes</taxon>
    </lineage>
</organism>
<dbReference type="PANTHER" id="PTHR31306">
    <property type="entry name" value="ALPHA-1,6-MANNOSYLTRANSFERASE MNN11-RELATED"/>
    <property type="match status" value="1"/>
</dbReference>
<accession>A0A376B612</accession>
<name>A0A376B612_9ASCO</name>
<reference evidence="6" key="1">
    <citation type="submission" date="2018-06" db="EMBL/GenBank/DDBJ databases">
        <authorList>
            <person name="Guldener U."/>
        </authorList>
    </citation>
    <scope>NUCLEOTIDE SEQUENCE [LARGE SCALE GENOMIC DNA]</scope>
    <source>
        <strain evidence="6">UTAD17</strain>
    </source>
</reference>
<evidence type="ECO:0000256" key="2">
    <source>
        <dbReference type="ARBA" id="ARBA00022676"/>
    </source>
</evidence>
<evidence type="ECO:0000313" key="5">
    <source>
        <dbReference type="EMBL" id="SSD60135.1"/>
    </source>
</evidence>
<dbReference type="GO" id="GO:0000009">
    <property type="term" value="F:alpha-1,6-mannosyltransferase activity"/>
    <property type="evidence" value="ECO:0007669"/>
    <property type="project" value="TreeGrafter"/>
</dbReference>
<dbReference type="EMBL" id="UFAJ01000278">
    <property type="protein sequence ID" value="SSD60135.1"/>
    <property type="molecule type" value="Genomic_DNA"/>
</dbReference>
<dbReference type="InterPro" id="IPR008630">
    <property type="entry name" value="Glyco_trans_34"/>
</dbReference>
<keyword evidence="4" id="KW-0812">Transmembrane</keyword>
<keyword evidence="6" id="KW-1185">Reference proteome</keyword>
<dbReference type="GO" id="GO:0006487">
    <property type="term" value="P:protein N-linked glycosylation"/>
    <property type="evidence" value="ECO:0007669"/>
    <property type="project" value="TreeGrafter"/>
</dbReference>
<keyword evidence="4" id="KW-0472">Membrane</keyword>
<keyword evidence="3 5" id="KW-0808">Transferase</keyword>
<comment type="similarity">
    <text evidence="1">Belongs to the glycosyltransferase 34 family.</text>
</comment>
<dbReference type="Pfam" id="PF05637">
    <property type="entry name" value="Glyco_transf_34"/>
    <property type="match status" value="1"/>
</dbReference>
<dbReference type="Proteomes" id="UP000262825">
    <property type="component" value="Unassembled WGS sequence"/>
</dbReference>
<proteinExistence type="inferred from homology"/>
<protein>
    <submittedName>
        <fullName evidence="5">Related to Probable alpha-1,6-mannosyltransferase MNN11</fullName>
    </submittedName>
</protein>
<dbReference type="Gene3D" id="3.90.550.10">
    <property type="entry name" value="Spore Coat Polysaccharide Biosynthesis Protein SpsA, Chain A"/>
    <property type="match status" value="1"/>
</dbReference>
<evidence type="ECO:0000256" key="3">
    <source>
        <dbReference type="ARBA" id="ARBA00022679"/>
    </source>
</evidence>
<keyword evidence="4" id="KW-1133">Transmembrane helix</keyword>
<feature type="transmembrane region" description="Helical" evidence="4">
    <location>
        <begin position="38"/>
        <end position="65"/>
    </location>
</feature>
<evidence type="ECO:0000313" key="6">
    <source>
        <dbReference type="Proteomes" id="UP000262825"/>
    </source>
</evidence>
<evidence type="ECO:0000256" key="1">
    <source>
        <dbReference type="ARBA" id="ARBA00005664"/>
    </source>
</evidence>
<dbReference type="AlphaFoldDB" id="A0A376B612"/>
<dbReference type="VEuPathDB" id="FungiDB:SCODWIG_01896"/>
<dbReference type="OrthoDB" id="205108at2759"/>
<dbReference type="InterPro" id="IPR029044">
    <property type="entry name" value="Nucleotide-diphossugar_trans"/>
</dbReference>
<evidence type="ECO:0000256" key="4">
    <source>
        <dbReference type="SAM" id="Phobius"/>
    </source>
</evidence>